<evidence type="ECO:0000256" key="6">
    <source>
        <dbReference type="ARBA" id="ARBA00022970"/>
    </source>
</evidence>
<feature type="transmembrane region" description="Helical" evidence="9">
    <location>
        <begin position="364"/>
        <end position="384"/>
    </location>
</feature>
<feature type="transmembrane region" description="Helical" evidence="9">
    <location>
        <begin position="187"/>
        <end position="208"/>
    </location>
</feature>
<dbReference type="InterPro" id="IPR004685">
    <property type="entry name" value="Brnchd-chn_aa_trnsp_Livcs"/>
</dbReference>
<evidence type="ECO:0000256" key="4">
    <source>
        <dbReference type="ARBA" id="ARBA00022475"/>
    </source>
</evidence>
<evidence type="ECO:0000256" key="9">
    <source>
        <dbReference type="RuleBase" id="RU362122"/>
    </source>
</evidence>
<keyword evidence="4" id="KW-1003">Cell membrane</keyword>
<reference evidence="10 11" key="1">
    <citation type="submission" date="2023-03" db="EMBL/GenBank/DDBJ databases">
        <title>Complete genome sequence of Tepidibacter sp. SWIR-1, isolated from a deep-sea hydrothermal vent.</title>
        <authorList>
            <person name="Li X."/>
        </authorList>
    </citation>
    <scope>NUCLEOTIDE SEQUENCE [LARGE SCALE GENOMIC DNA]</scope>
    <source>
        <strain evidence="10 11">SWIR-1</strain>
    </source>
</reference>
<dbReference type="PANTHER" id="PTHR30588">
    <property type="entry name" value="BRANCHED-CHAIN AMINO ACID TRANSPORT SYSTEM 2 CARRIER PROTEIN"/>
    <property type="match status" value="1"/>
</dbReference>
<keyword evidence="5 9" id="KW-0812">Transmembrane</keyword>
<evidence type="ECO:0000256" key="2">
    <source>
        <dbReference type="ARBA" id="ARBA00008540"/>
    </source>
</evidence>
<feature type="transmembrane region" description="Helical" evidence="9">
    <location>
        <begin position="404"/>
        <end position="422"/>
    </location>
</feature>
<dbReference type="RefSeq" id="WP_277734314.1">
    <property type="nucleotide sequence ID" value="NZ_CP120733.1"/>
</dbReference>
<feature type="transmembrane region" description="Helical" evidence="9">
    <location>
        <begin position="274"/>
        <end position="295"/>
    </location>
</feature>
<dbReference type="PANTHER" id="PTHR30588:SF0">
    <property type="entry name" value="BRANCHED-CHAIN AMINO ACID PERMEASE BRNQ"/>
    <property type="match status" value="1"/>
</dbReference>
<comment type="function">
    <text evidence="9">Component of the transport system for branched-chain amino acids.</text>
</comment>
<feature type="transmembrane region" description="Helical" evidence="9">
    <location>
        <begin position="146"/>
        <end position="167"/>
    </location>
</feature>
<dbReference type="Proteomes" id="UP001222800">
    <property type="component" value="Chromosome"/>
</dbReference>
<comment type="similarity">
    <text evidence="2 9">Belongs to the branched chain amino acid transporter family.</text>
</comment>
<feature type="transmembrane region" description="Helical" evidence="9">
    <location>
        <begin position="334"/>
        <end position="352"/>
    </location>
</feature>
<keyword evidence="6 9" id="KW-0029">Amino-acid transport</keyword>
<dbReference type="Pfam" id="PF05525">
    <property type="entry name" value="Branch_AA_trans"/>
    <property type="match status" value="1"/>
</dbReference>
<feature type="transmembrane region" description="Helical" evidence="9">
    <location>
        <begin position="112"/>
        <end position="134"/>
    </location>
</feature>
<feature type="transmembrane region" description="Helical" evidence="9">
    <location>
        <begin position="82"/>
        <end position="100"/>
    </location>
</feature>
<evidence type="ECO:0000313" key="10">
    <source>
        <dbReference type="EMBL" id="WFD12047.1"/>
    </source>
</evidence>
<dbReference type="EMBL" id="CP120733">
    <property type="protein sequence ID" value="WFD12047.1"/>
    <property type="molecule type" value="Genomic_DNA"/>
</dbReference>
<evidence type="ECO:0000256" key="3">
    <source>
        <dbReference type="ARBA" id="ARBA00022448"/>
    </source>
</evidence>
<keyword evidence="11" id="KW-1185">Reference proteome</keyword>
<organism evidence="10 11">
    <name type="scientific">Tepidibacter hydrothermalis</name>
    <dbReference type="NCBI Taxonomy" id="3036126"/>
    <lineage>
        <taxon>Bacteria</taxon>
        <taxon>Bacillati</taxon>
        <taxon>Bacillota</taxon>
        <taxon>Clostridia</taxon>
        <taxon>Peptostreptococcales</taxon>
        <taxon>Peptostreptococcaceae</taxon>
        <taxon>Tepidibacter</taxon>
    </lineage>
</organism>
<gene>
    <name evidence="10" type="primary">brnQ</name>
    <name evidence="10" type="ORF">P4S50_08200</name>
</gene>
<comment type="subcellular location">
    <subcellularLocation>
        <location evidence="1 9">Cell membrane</location>
        <topology evidence="1 9">Multi-pass membrane protein</topology>
    </subcellularLocation>
</comment>
<protein>
    <recommendedName>
        <fullName evidence="9">Branched-chain amino acid transport system carrier protein</fullName>
    </recommendedName>
</protein>
<evidence type="ECO:0000256" key="7">
    <source>
        <dbReference type="ARBA" id="ARBA00022989"/>
    </source>
</evidence>
<feature type="transmembrane region" description="Helical" evidence="9">
    <location>
        <begin position="220"/>
        <end position="242"/>
    </location>
</feature>
<feature type="transmembrane region" description="Helical" evidence="9">
    <location>
        <begin position="39"/>
        <end position="61"/>
    </location>
</feature>
<evidence type="ECO:0000256" key="1">
    <source>
        <dbReference type="ARBA" id="ARBA00004651"/>
    </source>
</evidence>
<keyword evidence="7 9" id="KW-1133">Transmembrane helix</keyword>
<feature type="transmembrane region" description="Helical" evidence="9">
    <location>
        <begin position="7"/>
        <end position="27"/>
    </location>
</feature>
<evidence type="ECO:0000313" key="11">
    <source>
        <dbReference type="Proteomes" id="UP001222800"/>
    </source>
</evidence>
<evidence type="ECO:0000256" key="5">
    <source>
        <dbReference type="ARBA" id="ARBA00022692"/>
    </source>
</evidence>
<keyword evidence="8 9" id="KW-0472">Membrane</keyword>
<keyword evidence="3 9" id="KW-0813">Transport</keyword>
<accession>A0ABY8EGI1</accession>
<feature type="transmembrane region" description="Helical" evidence="9">
    <location>
        <begin position="307"/>
        <end position="328"/>
    </location>
</feature>
<evidence type="ECO:0000256" key="8">
    <source>
        <dbReference type="ARBA" id="ARBA00023136"/>
    </source>
</evidence>
<name>A0ABY8EGI1_9FIRM</name>
<sequence>MNKTSKDVIVVGFALFAMFFGAGNLIFPPALGLMTGDAWVPGLIGFLLTGIGMPVLGIIAASKAGGSLSDLADKVNPTFSKIIGTVIMLAIGPLLAIPRTGATTFEMGFAPLFPSVSPILVSVIFFGVTLFLVINPSGIVDKIGKVLTPVLLISLLVVIIKGIMNPIGSPVDTGMQNAFSKGFTEGYQTMDALASMVFAGIVIGSLVQKGYTDTKDQIKLTVMAGLVAAAGLAIVYGGLMYLGATSSGVFPADIARTQLTISITESILGNAGKALIGISVSLACLTTAVGLTATCGEYFSNLSNGKIGYKPIVIGVTIFSAVMSNFGVDAIVKIAVPLLVTVYPVGIILIVFNIFDDYIPNKTAYTGAVFGAVCISLFDALAAMGTPVTAVSELISKLPLASSGFAWILPAIVGSIIAMATMKKKQENV</sequence>
<dbReference type="NCBIfam" id="TIGR00796">
    <property type="entry name" value="livcs"/>
    <property type="match status" value="1"/>
</dbReference>
<proteinExistence type="inferred from homology"/>